<evidence type="ECO:0000259" key="1">
    <source>
        <dbReference type="Pfam" id="PF14588"/>
    </source>
</evidence>
<dbReference type="Proteomes" id="UP000321595">
    <property type="component" value="Chromosome"/>
</dbReference>
<dbReference type="PANTHER" id="PTHR43760">
    <property type="entry name" value="ENDORIBONUCLEASE-RELATED"/>
    <property type="match status" value="1"/>
</dbReference>
<dbReference type="SUPFAM" id="SSF55298">
    <property type="entry name" value="YjgF-like"/>
    <property type="match status" value="1"/>
</dbReference>
<dbReference type="OrthoDB" id="9806350at2"/>
<dbReference type="EMBL" id="CP042467">
    <property type="protein sequence ID" value="QED26465.1"/>
    <property type="molecule type" value="Genomic_DNA"/>
</dbReference>
<dbReference type="InterPro" id="IPR013813">
    <property type="entry name" value="Endoribo_LPSP/chorism_mut-like"/>
</dbReference>
<dbReference type="RefSeq" id="WP_146957923.1">
    <property type="nucleotide sequence ID" value="NZ_CP042467.1"/>
</dbReference>
<gene>
    <name evidence="2" type="ORF">FRD01_04225</name>
</gene>
<protein>
    <submittedName>
        <fullName evidence="2">RidA family protein</fullName>
    </submittedName>
</protein>
<dbReference type="Gene3D" id="3.30.1330.40">
    <property type="entry name" value="RutC-like"/>
    <property type="match status" value="1"/>
</dbReference>
<dbReference type="KEGG" id="bbae:FRD01_04225"/>
<keyword evidence="3" id="KW-1185">Reference proteome</keyword>
<dbReference type="Pfam" id="PF14588">
    <property type="entry name" value="YjgF_endoribonc"/>
    <property type="match status" value="1"/>
</dbReference>
<evidence type="ECO:0000313" key="3">
    <source>
        <dbReference type="Proteomes" id="UP000321595"/>
    </source>
</evidence>
<dbReference type="PANTHER" id="PTHR43760:SF1">
    <property type="entry name" value="ENDORIBONUCLEASE L-PSP_CHORISMATE MUTASE-LIKE DOMAIN-CONTAINING PROTEIN"/>
    <property type="match status" value="1"/>
</dbReference>
<feature type="domain" description="Endoribonuclease L-PSP/chorismate mutase-like" evidence="1">
    <location>
        <begin position="5"/>
        <end position="144"/>
    </location>
</feature>
<dbReference type="CDD" id="cd02199">
    <property type="entry name" value="YjgF_YER057c_UK114_like_1"/>
    <property type="match status" value="1"/>
</dbReference>
<organism evidence="2 3">
    <name type="scientific">Microvenator marinus</name>
    <dbReference type="NCBI Taxonomy" id="2600177"/>
    <lineage>
        <taxon>Bacteria</taxon>
        <taxon>Deltaproteobacteria</taxon>
        <taxon>Bradymonadales</taxon>
        <taxon>Microvenatoraceae</taxon>
        <taxon>Microvenator</taxon>
    </lineage>
</organism>
<sequence>MSSPESKLDELGISLPEAPAPAAAYVPWVQTGNTLFTAGQIAMNGKEFVATGVVGRDVDLEVAVQCSRQCAINIMAQLKSALGDLSRVQRIVKLNVFVASTHDFTDQHLVANGASQLIAEVFGEKGKHARSAVGVPSLPLNSPVEIEAIVEVKAST</sequence>
<accession>A0A5B8XLD7</accession>
<reference evidence="2 3" key="1">
    <citation type="submission" date="2019-08" db="EMBL/GenBank/DDBJ databases">
        <authorList>
            <person name="Liang Q."/>
        </authorList>
    </citation>
    <scope>NUCLEOTIDE SEQUENCE [LARGE SCALE GENOMIC DNA]</scope>
    <source>
        <strain evidence="2 3">V1718</strain>
    </source>
</reference>
<proteinExistence type="predicted"/>
<evidence type="ECO:0000313" key="2">
    <source>
        <dbReference type="EMBL" id="QED26465.1"/>
    </source>
</evidence>
<name>A0A5B8XLD7_9DELT</name>
<dbReference type="AlphaFoldDB" id="A0A5B8XLD7"/>
<dbReference type="InterPro" id="IPR035959">
    <property type="entry name" value="RutC-like_sf"/>
</dbReference>